<reference evidence="1 2" key="1">
    <citation type="submission" date="2013-04" db="EMBL/GenBank/DDBJ databases">
        <title>Hyphomonas sp. T24B3 Genome Sequencing.</title>
        <authorList>
            <person name="Lai Q."/>
            <person name="Shao Z."/>
        </authorList>
    </citation>
    <scope>NUCLEOTIDE SEQUENCE [LARGE SCALE GENOMIC DNA]</scope>
    <source>
        <strain evidence="1 2">T24B3</strain>
    </source>
</reference>
<name>A0A062TXM0_9PROT</name>
<dbReference type="RefSeq" id="WP_034827403.1">
    <property type="nucleotide sequence ID" value="NZ_AWFA01000032.1"/>
</dbReference>
<proteinExistence type="predicted"/>
<protein>
    <submittedName>
        <fullName evidence="1">Uncharacterized protein</fullName>
    </submittedName>
</protein>
<dbReference type="Pfam" id="PF09898">
    <property type="entry name" value="DUF2125"/>
    <property type="match status" value="1"/>
</dbReference>
<comment type="caution">
    <text evidence="1">The sequence shown here is derived from an EMBL/GenBank/DDBJ whole genome shotgun (WGS) entry which is preliminary data.</text>
</comment>
<dbReference type="AlphaFoldDB" id="A0A062TXM0"/>
<dbReference type="EMBL" id="AWFB01000036">
    <property type="protein sequence ID" value="RAN32178.1"/>
    <property type="molecule type" value="Genomic_DNA"/>
</dbReference>
<dbReference type="InterPro" id="IPR018666">
    <property type="entry name" value="DUF2125"/>
</dbReference>
<gene>
    <name evidence="1" type="ORF">HY3_15380</name>
</gene>
<dbReference type="eggNOG" id="COG4093">
    <property type="taxonomic scope" value="Bacteria"/>
</dbReference>
<organism evidence="1 2">
    <name type="scientific">Hyphomonas pacifica</name>
    <dbReference type="NCBI Taxonomy" id="1280941"/>
    <lineage>
        <taxon>Bacteria</taxon>
        <taxon>Pseudomonadati</taxon>
        <taxon>Pseudomonadota</taxon>
        <taxon>Alphaproteobacteria</taxon>
        <taxon>Hyphomonadales</taxon>
        <taxon>Hyphomonadaceae</taxon>
        <taxon>Hyphomonas</taxon>
    </lineage>
</organism>
<dbReference type="OrthoDB" id="7169664at2"/>
<dbReference type="Proteomes" id="UP000249123">
    <property type="component" value="Unassembled WGS sequence"/>
</dbReference>
<keyword evidence="2" id="KW-1185">Reference proteome</keyword>
<sequence>MVEPSTVQKKSRFWLFFPFVLLLIVIAGWTAYWLIARSQLDKGIDEWIRSEQGKGATIEYTSKSVGGYPFRFELDVRDPVYQPRGQARWQGERLRLVMQPWNWQHIIAYSPGRNLITEPSALRHTINLDPKSAMSVSWNKTSVNRIGLQLGNATALIRGESYATTGFSLNLAPRKTSPDDMMFAVQWDRLTLNATPQGAEYLGDTLGPSRLIGEVREFYPAWLRAAGEPEQFYEALMEQEGGIEVAQLLLKWGPLELGAKGDISFKGGKANGTAGLRIDNAENLKAEMEAASRLGQQEQAVITMLEASSKDGGFLTFTIKDNELKMGPLSLGRLPEPRF</sequence>
<evidence type="ECO:0000313" key="1">
    <source>
        <dbReference type="EMBL" id="RAN32178.1"/>
    </source>
</evidence>
<evidence type="ECO:0000313" key="2">
    <source>
        <dbReference type="Proteomes" id="UP000249123"/>
    </source>
</evidence>
<accession>A0A062TXM0</accession>
<dbReference type="STRING" id="1280941.HY2_14800"/>